<evidence type="ECO:0000256" key="1">
    <source>
        <dbReference type="SAM" id="Phobius"/>
    </source>
</evidence>
<name>A0AA86SFG0_9FABA</name>
<keyword evidence="1" id="KW-0472">Membrane</keyword>
<dbReference type="PANTHER" id="PTHR33834:SF4">
    <property type="entry name" value="SIGNALING PEPTIDE TAXIMIN 2"/>
    <property type="match status" value="1"/>
</dbReference>
<evidence type="ECO:0000313" key="2">
    <source>
        <dbReference type="EMBL" id="CAJ1956628.1"/>
    </source>
</evidence>
<evidence type="ECO:0000313" key="3">
    <source>
        <dbReference type="Proteomes" id="UP001189624"/>
    </source>
</evidence>
<keyword evidence="1" id="KW-0812">Transmembrane</keyword>
<organism evidence="2 3">
    <name type="scientific">Sphenostylis stenocarpa</name>
    <dbReference type="NCBI Taxonomy" id="92480"/>
    <lineage>
        <taxon>Eukaryota</taxon>
        <taxon>Viridiplantae</taxon>
        <taxon>Streptophyta</taxon>
        <taxon>Embryophyta</taxon>
        <taxon>Tracheophyta</taxon>
        <taxon>Spermatophyta</taxon>
        <taxon>Magnoliopsida</taxon>
        <taxon>eudicotyledons</taxon>
        <taxon>Gunneridae</taxon>
        <taxon>Pentapetalae</taxon>
        <taxon>rosids</taxon>
        <taxon>fabids</taxon>
        <taxon>Fabales</taxon>
        <taxon>Fabaceae</taxon>
        <taxon>Papilionoideae</taxon>
        <taxon>50 kb inversion clade</taxon>
        <taxon>NPAAA clade</taxon>
        <taxon>indigoferoid/millettioid clade</taxon>
        <taxon>Phaseoleae</taxon>
        <taxon>Sphenostylis</taxon>
    </lineage>
</organism>
<dbReference type="InterPro" id="IPR055283">
    <property type="entry name" value="TAXIMIN_1/2"/>
</dbReference>
<sequence length="184" mass="20680">MQIIPFAKHRRKLTYTEIPKLTQQPQVLGDLVTHKLVNSIEDNVPKPYSLLLSNVEIVPEFHSSSVFFTFTKPSQFETEPTESIEIMGEEGCECRPLGFLIGLPFALVALIISLVGAVIWVLGYVFLSQFFLIFLHLVILLLLLLSEKTNIIWIHIELLVPMLHLLRGIGQFGCESCEASGKSS</sequence>
<reference evidence="2" key="1">
    <citation type="submission" date="2023-10" db="EMBL/GenBank/DDBJ databases">
        <authorList>
            <person name="Domelevo Entfellner J.-B."/>
        </authorList>
    </citation>
    <scope>NUCLEOTIDE SEQUENCE</scope>
</reference>
<dbReference type="EMBL" id="OY731402">
    <property type="protein sequence ID" value="CAJ1956628.1"/>
    <property type="molecule type" value="Genomic_DNA"/>
</dbReference>
<keyword evidence="3" id="KW-1185">Reference proteome</keyword>
<dbReference type="AlphaFoldDB" id="A0AA86SFG0"/>
<accession>A0AA86SFG0</accession>
<feature type="transmembrane region" description="Helical" evidence="1">
    <location>
        <begin position="97"/>
        <end position="120"/>
    </location>
</feature>
<dbReference type="Gramene" id="rna-AYBTSS11_LOCUS16764">
    <property type="protein sequence ID" value="CAJ1956628.1"/>
    <property type="gene ID" value="gene-AYBTSS11_LOCUS16764"/>
</dbReference>
<proteinExistence type="predicted"/>
<dbReference type="PANTHER" id="PTHR33834">
    <property type="entry name" value="SIGNALING PEPTIDE TAXIMIN 2"/>
    <property type="match status" value="1"/>
</dbReference>
<gene>
    <name evidence="2" type="ORF">AYBTSS11_LOCUS16764</name>
</gene>
<feature type="transmembrane region" description="Helical" evidence="1">
    <location>
        <begin position="126"/>
        <end position="145"/>
    </location>
</feature>
<keyword evidence="1" id="KW-1133">Transmembrane helix</keyword>
<protein>
    <submittedName>
        <fullName evidence="2">Uncharacterized protein</fullName>
    </submittedName>
</protein>
<dbReference type="Proteomes" id="UP001189624">
    <property type="component" value="Chromosome 5"/>
</dbReference>